<accession>A0A507C5C4</accession>
<evidence type="ECO:0000313" key="4">
    <source>
        <dbReference type="Proteomes" id="UP000319731"/>
    </source>
</evidence>
<evidence type="ECO:0000256" key="1">
    <source>
        <dbReference type="SAM" id="MobiDB-lite"/>
    </source>
</evidence>
<evidence type="ECO:0000313" key="3">
    <source>
        <dbReference type="EMBL" id="TPX32743.1"/>
    </source>
</evidence>
<proteinExistence type="predicted"/>
<dbReference type="GO" id="GO:0005938">
    <property type="term" value="C:cell cortex"/>
    <property type="evidence" value="ECO:0007669"/>
    <property type="project" value="TreeGrafter"/>
</dbReference>
<dbReference type="GeneID" id="42005440"/>
<dbReference type="InterPro" id="IPR044926">
    <property type="entry name" value="RGS_subdomain_2"/>
</dbReference>
<protein>
    <recommendedName>
        <fullName evidence="2">Cell morphogenesis protein N-terminal domain-containing protein</fullName>
    </recommendedName>
</protein>
<dbReference type="Pfam" id="PF14222">
    <property type="entry name" value="MOR2-PAG1_N"/>
    <property type="match status" value="1"/>
</dbReference>
<dbReference type="InterPro" id="IPR016024">
    <property type="entry name" value="ARM-type_fold"/>
</dbReference>
<evidence type="ECO:0000259" key="2">
    <source>
        <dbReference type="Pfam" id="PF14222"/>
    </source>
</evidence>
<dbReference type="Proteomes" id="UP000319731">
    <property type="component" value="Unassembled WGS sequence"/>
</dbReference>
<dbReference type="GO" id="GO:0000902">
    <property type="term" value="P:cell morphogenesis"/>
    <property type="evidence" value="ECO:0007669"/>
    <property type="project" value="InterPro"/>
</dbReference>
<feature type="region of interest" description="Disordered" evidence="1">
    <location>
        <begin position="1172"/>
        <end position="1195"/>
    </location>
</feature>
<sequence>MDRTSTFPRGSHSNVSTGSSQVDPDSVYLQKLRDSLASLHSIKQTAVANENFILAEQTSAKLQALRVQVATLEHKLNADVLTNHMTQWQNSLAESLGNLLKSGGSQSVRKASTNFNYPLNEPFHQSMLSLLRLVPPAYLESLMKAFLIILPLDMPGLQKSPYGFDFFLKKLPPTVQSNASHVELVKSVVLLGVLDCLIVVTEHSALTRPFKKETNHMLLKHAFYNIRLAGQTVSKRAASTEGRFMEQMMLRWSILIGDVSSVERHGIVSTIFGVLDPTRKALSEEIVLVLAATRYLSTKPVNQQQAEQLFQLIRELSNQIDRTKKTVVRVAAIQALEYIIRPLDYTSAGGKPRQPWEVMLVDEIYELYKRARRWAVDEQVRRCSFRLIVAILVNSPYEFFRSHIDNFVLKDLIIATTVNPQSKRKPDMFRPFVYECVLQLLRGRFYTDTKDQARQRIARTFSQSASFMFMTRPLGEEPAEVINRRLKDMADALFFKRTRTFGVENLDVCVDLTVQMGVQNLAIAFRVIQSLMENKVSQDLESQYIGVKALRIILDPESSFGAAAQARGDRDFDAVVTDLPYEFENLLSQILHQCDFQAGIAALGKSQNVFEPVPFGSGRSRGMGSISESNVVMSDTSSQIQDDVMSIYSDVPDREAQNVRASYHSEYTGSVTMSMAGDAIDHDALSSTLNRIPLFAASDMSRPDSTLERVATLDRVVTLERSRNSSAASSPRNSIAMIPDEVYVAQQKANDHVAACIKTWSRAYGQSADVGERLGTPVSMLARPSPKLKSPRHSIRPEIGLTLRVFREVLRLVPLIPAPSIIGGEWFVGVYLMSNQEEIAWEASYSIQRVFVRNPTLRLRQATDEILGNENMANNRSLFIKISVINGFINCIKSTEHQDEVSLLTIILHLQHLISGWSKESNVISDPDASYRVSCKLDAAVIVLLAHTDPRIRKCSIQCLGDFLKITGRLQPGLDQTDQTVEMPLYSVLVRTEISIARRALYSFLERDLEVTHLVQTASNPTPPTFSDVASSEYMSLYRAFLGELARQFARLGRSKALRHTAKFVRTIAIPMLNPPQGDPAEDSVELYSSFAILLFAFGGIPLKSEHEFPSGATQQVQDTLLNLYLRLLAPILCSEKEWEANSIARASYYTHPAILQVVVFDTWSTFKESETVGSQPSSAKSSPNRSGIAPRGPPSTLRNLANFVNMLRYICQSPDFTILAREPSVVPTPIVAVLSEVLSTIETILGSGAEVAVSTMKLRMTCNHCVIVDRLSETLLSGPANLSELWPPAIRNQTFRHLLLWSSTLHDTTAPTSNKTGQIRPYIGVAVESLLDYADVYEGRALPRENLQALVRMESEGRRVFGPTLLYNLDHVIGVVMVQAYSGRAAPPGAFADAIFDLILPRPHRESQMFMSLDAESRSASLRDYISLQHALPLKPEESHLIYPNLTPELEAQIKRHLGSILFFGLYSMMNASRSIRNRAFLFVLELVRLFGASPMDEEMSAAFASLNGWMATSIGHTLKPKIVAINRRAAALFSSHVAGFTWEAVRCSRSQSKGTPEHVMLTLIPPGSWILDLLAPWLHQVDLSESAPGEGKYEELLRFLLETAFLSPQMSRSEVLWEELAAGHEGGERSTVLLLDILVHVLSFDGPTRETALNLLGRLLMHRPKLVAAELSHYLSHRAFPWSKAKEHNENLKAPHSAAVVKNLVTYLHTSLFPHKTSLAGNDYVVTCKSAIVCISELLIQDFAATVAQQPILLNYVILHLPDTLSTTSAATFLLGNLVEGYVSFITRAGAMNDDTYDTLAKGASKLLVLMEGAVVRVKWPDPLHLSADAESGGNEITVQELLDLLLATFEPESPGLREAMARETLHWASEGYLPADQTMRGVELYNMLISLAPPPAVNSLDALESRLLDHVSVIGSIEVDLRGNTKESWSYMSEGQRQTQLGSRQVLASILTLHQTLIIQYGRNGVLHQHPHLFWDSLCIINFPVDVFPDLVSRAMDNCILYMTNQGESRALAPSALDESFLDSYDRVKSGFPGLQQLLLPSLFAASSETQVKAFELLLRGWCLLPDYIVDQHPSIAMLYTLLYSVTFLFGRLLEDDGSEPGHSRIVAALLAQVLTTKKPFDFTATIRNLEAYVESPENPDPANADDLLQRVTANLAEVYEAEIATIADYFGFIVRVQPRYAKVVYRMTETMWSFGRPKSAALKNFVKKLPFVSEGAGASLIVSVLHDTPDGGDAVDGEVLDLSSHGKQEVMNVPIIPSSTVRHAQAMLSNMGIAPTRTLPHSKGLKTRSNIEYRMEPTTVLSLPSTIGTDENSFGTAAGVFDECWIEAERKVNHSLRNAASAGQLDTQIILRSPSLLQAFRQLTQEACTEEHLEFLLAASKLDDDFRLYESDPIAQKYILAVGLYTIQALYLERNSARELNITQTARIKVSKGYKLLKNLRRPADEYLLILRPVILEVEELLQPLVKKLARMELNDAQNWSSDESTVLKKAPLSNPSYTPTSGKNLYRSSNIGRKWSLDLGIKLVRRQHSTISVTVSI</sequence>
<organism evidence="3 4">
    <name type="scientific">Synchytrium microbalum</name>
    <dbReference type="NCBI Taxonomy" id="1806994"/>
    <lineage>
        <taxon>Eukaryota</taxon>
        <taxon>Fungi</taxon>
        <taxon>Fungi incertae sedis</taxon>
        <taxon>Chytridiomycota</taxon>
        <taxon>Chytridiomycota incertae sedis</taxon>
        <taxon>Chytridiomycetes</taxon>
        <taxon>Synchytriales</taxon>
        <taxon>Synchytriaceae</taxon>
        <taxon>Synchytrium</taxon>
    </lineage>
</organism>
<dbReference type="SUPFAM" id="SSF48371">
    <property type="entry name" value="ARM repeat"/>
    <property type="match status" value="2"/>
</dbReference>
<dbReference type="InterPro" id="IPR039867">
    <property type="entry name" value="Furry/Tao3/Mor2"/>
</dbReference>
<reference evidence="3 4" key="1">
    <citation type="journal article" date="2019" name="Sci. Rep.">
        <title>Comparative genomics of chytrid fungi reveal insights into the obligate biotrophic and pathogenic lifestyle of Synchytrium endobioticum.</title>
        <authorList>
            <person name="van de Vossenberg B.T.L.H."/>
            <person name="Warris S."/>
            <person name="Nguyen H.D.T."/>
            <person name="van Gent-Pelzer M.P.E."/>
            <person name="Joly D.L."/>
            <person name="van de Geest H.C."/>
            <person name="Bonants P.J.M."/>
            <person name="Smith D.S."/>
            <person name="Levesque C.A."/>
            <person name="van der Lee T.A.J."/>
        </authorList>
    </citation>
    <scope>NUCLEOTIDE SEQUENCE [LARGE SCALE GENOMIC DNA]</scope>
    <source>
        <strain evidence="3 4">JEL517</strain>
    </source>
</reference>
<dbReference type="EMBL" id="QEAO01000027">
    <property type="protein sequence ID" value="TPX32743.1"/>
    <property type="molecule type" value="Genomic_DNA"/>
</dbReference>
<dbReference type="PANTHER" id="PTHR12295">
    <property type="entry name" value="FURRY-RELATED"/>
    <property type="match status" value="1"/>
</dbReference>
<feature type="compositionally biased region" description="Polar residues" evidence="1">
    <location>
        <begin position="1172"/>
        <end position="1186"/>
    </location>
</feature>
<dbReference type="Gene3D" id="1.10.167.10">
    <property type="entry name" value="Regulator of G-protein Signalling 4, domain 2"/>
    <property type="match status" value="1"/>
</dbReference>
<feature type="domain" description="Cell morphogenesis protein N-terminal" evidence="2">
    <location>
        <begin position="280"/>
        <end position="445"/>
    </location>
</feature>
<dbReference type="PANTHER" id="PTHR12295:SF30">
    <property type="entry name" value="PROTEIN FURRY"/>
    <property type="match status" value="1"/>
</dbReference>
<name>A0A507C5C4_9FUNG</name>
<gene>
    <name evidence="3" type="ORF">SmJEL517_g04215</name>
</gene>
<dbReference type="GO" id="GO:0030427">
    <property type="term" value="C:site of polarized growth"/>
    <property type="evidence" value="ECO:0007669"/>
    <property type="project" value="TreeGrafter"/>
</dbReference>
<comment type="caution">
    <text evidence="3">The sequence shown here is derived from an EMBL/GenBank/DDBJ whole genome shotgun (WGS) entry which is preliminary data.</text>
</comment>
<dbReference type="RefSeq" id="XP_031023900.1">
    <property type="nucleotide sequence ID" value="XM_031170143.1"/>
</dbReference>
<feature type="region of interest" description="Disordered" evidence="1">
    <location>
        <begin position="1"/>
        <end position="23"/>
    </location>
</feature>
<dbReference type="InterPro" id="IPR025614">
    <property type="entry name" value="Cell_morpho_N"/>
</dbReference>
<keyword evidence="4" id="KW-1185">Reference proteome</keyword>
<dbReference type="OrthoDB" id="2138460at2759"/>